<name>A0A2U1Q0J4_ARTAN</name>
<organism evidence="2 3">
    <name type="scientific">Artemisia annua</name>
    <name type="common">Sweet wormwood</name>
    <dbReference type="NCBI Taxonomy" id="35608"/>
    <lineage>
        <taxon>Eukaryota</taxon>
        <taxon>Viridiplantae</taxon>
        <taxon>Streptophyta</taxon>
        <taxon>Embryophyta</taxon>
        <taxon>Tracheophyta</taxon>
        <taxon>Spermatophyta</taxon>
        <taxon>Magnoliopsida</taxon>
        <taxon>eudicotyledons</taxon>
        <taxon>Gunneridae</taxon>
        <taxon>Pentapetalae</taxon>
        <taxon>asterids</taxon>
        <taxon>campanulids</taxon>
        <taxon>Asterales</taxon>
        <taxon>Asteraceae</taxon>
        <taxon>Asteroideae</taxon>
        <taxon>Anthemideae</taxon>
        <taxon>Artemisiinae</taxon>
        <taxon>Artemisia</taxon>
    </lineage>
</organism>
<keyword evidence="3" id="KW-1185">Reference proteome</keyword>
<reference evidence="2 3" key="1">
    <citation type="journal article" date="2018" name="Mol. Plant">
        <title>The genome of Artemisia annua provides insight into the evolution of Asteraceae family and artemisinin biosynthesis.</title>
        <authorList>
            <person name="Shen Q."/>
            <person name="Zhang L."/>
            <person name="Liao Z."/>
            <person name="Wang S."/>
            <person name="Yan T."/>
            <person name="Shi P."/>
            <person name="Liu M."/>
            <person name="Fu X."/>
            <person name="Pan Q."/>
            <person name="Wang Y."/>
            <person name="Lv Z."/>
            <person name="Lu X."/>
            <person name="Zhang F."/>
            <person name="Jiang W."/>
            <person name="Ma Y."/>
            <person name="Chen M."/>
            <person name="Hao X."/>
            <person name="Li L."/>
            <person name="Tang Y."/>
            <person name="Lv G."/>
            <person name="Zhou Y."/>
            <person name="Sun X."/>
            <person name="Brodelius P.E."/>
            <person name="Rose J.K.C."/>
            <person name="Tang K."/>
        </authorList>
    </citation>
    <scope>NUCLEOTIDE SEQUENCE [LARGE SCALE GENOMIC DNA]</scope>
    <source>
        <strain evidence="3">cv. Huhao1</strain>
        <tissue evidence="2">Leaf</tissue>
    </source>
</reference>
<dbReference type="Proteomes" id="UP000245207">
    <property type="component" value="Unassembled WGS sequence"/>
</dbReference>
<feature type="region of interest" description="Disordered" evidence="1">
    <location>
        <begin position="40"/>
        <end position="78"/>
    </location>
</feature>
<evidence type="ECO:0000313" key="2">
    <source>
        <dbReference type="EMBL" id="PWA91462.1"/>
    </source>
</evidence>
<accession>A0A2U1Q0J4</accession>
<comment type="caution">
    <text evidence="2">The sequence shown here is derived from an EMBL/GenBank/DDBJ whole genome shotgun (WGS) entry which is preliminary data.</text>
</comment>
<evidence type="ECO:0000313" key="3">
    <source>
        <dbReference type="Proteomes" id="UP000245207"/>
    </source>
</evidence>
<dbReference type="EMBL" id="PKPP01000540">
    <property type="protein sequence ID" value="PWA91462.1"/>
    <property type="molecule type" value="Genomic_DNA"/>
</dbReference>
<evidence type="ECO:0000256" key="1">
    <source>
        <dbReference type="SAM" id="MobiDB-lite"/>
    </source>
</evidence>
<dbReference type="AlphaFoldDB" id="A0A2U1Q0J4"/>
<gene>
    <name evidence="2" type="ORF">CTI12_AA028060</name>
</gene>
<protein>
    <submittedName>
        <fullName evidence="2">Uncharacterized protein</fullName>
    </submittedName>
</protein>
<sequence length="113" mass="11819">MPQKKPFLGIDVGKLDATKEKITKEAVAILNPFDTLDMTDTDDNGISCATSVSPKDGADLKSGSKKETKVAEEDSDDEVLDCQNDMASFLASGIPAVASSSKGGYGGGGRRVY</sequence>
<proteinExistence type="predicted"/>
<feature type="compositionally biased region" description="Basic and acidic residues" evidence="1">
    <location>
        <begin position="56"/>
        <end position="72"/>
    </location>
</feature>